<gene>
    <name evidence="1" type="ORF">AB675_12095</name>
</gene>
<evidence type="ECO:0008006" key="3">
    <source>
        <dbReference type="Google" id="ProtNLM"/>
    </source>
</evidence>
<dbReference type="InterPro" id="IPR005502">
    <property type="entry name" value="Ribosyl_crysJ1"/>
</dbReference>
<proteinExistence type="predicted"/>
<dbReference type="InterPro" id="IPR036705">
    <property type="entry name" value="Ribosyl_crysJ1_sf"/>
</dbReference>
<accession>A0A0N1H6G9</accession>
<name>A0A0N1H6G9_9EURO</name>
<dbReference type="STRING" id="1664694.A0A0N1H6G9"/>
<dbReference type="EMBL" id="LFJN01000019">
    <property type="protein sequence ID" value="KPI38310.1"/>
    <property type="molecule type" value="Genomic_DNA"/>
</dbReference>
<dbReference type="Proteomes" id="UP000038010">
    <property type="component" value="Unassembled WGS sequence"/>
</dbReference>
<reference evidence="1 2" key="1">
    <citation type="submission" date="2015-06" db="EMBL/GenBank/DDBJ databases">
        <title>Draft genome of the ant-associated black yeast Phialophora attae CBS 131958.</title>
        <authorList>
            <person name="Moreno L.F."/>
            <person name="Stielow B.J."/>
            <person name="de Hoog S."/>
            <person name="Vicente V.A."/>
            <person name="Weiss V.A."/>
            <person name="de Vries M."/>
            <person name="Cruz L.M."/>
            <person name="Souza E.M."/>
        </authorList>
    </citation>
    <scope>NUCLEOTIDE SEQUENCE [LARGE SCALE GENOMIC DNA]</scope>
    <source>
        <strain evidence="1 2">CBS 131958</strain>
    </source>
</reference>
<comment type="caution">
    <text evidence="1">The sequence shown here is derived from an EMBL/GenBank/DDBJ whole genome shotgun (WGS) entry which is preliminary data.</text>
</comment>
<dbReference type="SUPFAM" id="SSF101478">
    <property type="entry name" value="ADP-ribosylglycohydrolase"/>
    <property type="match status" value="1"/>
</dbReference>
<dbReference type="RefSeq" id="XP_017998273.1">
    <property type="nucleotide sequence ID" value="XM_018140998.1"/>
</dbReference>
<evidence type="ECO:0000313" key="2">
    <source>
        <dbReference type="Proteomes" id="UP000038010"/>
    </source>
</evidence>
<keyword evidence="2" id="KW-1185">Reference proteome</keyword>
<dbReference type="Gene3D" id="1.10.4080.10">
    <property type="entry name" value="ADP-ribosylation/Crystallin J1"/>
    <property type="match status" value="1"/>
</dbReference>
<protein>
    <recommendedName>
        <fullName evidence="3">ADP-ribosylglycohydrolase</fullName>
    </recommendedName>
</protein>
<dbReference type="AlphaFoldDB" id="A0A0N1H6G9"/>
<evidence type="ECO:0000313" key="1">
    <source>
        <dbReference type="EMBL" id="KPI38310.1"/>
    </source>
</evidence>
<dbReference type="VEuPathDB" id="FungiDB:AB675_12095"/>
<sequence>MGAIPDDYLERVYAGVLGKIIDRLGPIHYYVHEKFGLPCVVIDDDISGTFTFVRALEEHGLDISPADVGKTWLNNVIEKRNVFWWGGNGISTEHTAYLNLKKKGIPAPESGSIKVNGLTVAEQIGAQIFIDGFGLIAPGNAGLAARLATAAARVSHDGEAVHAAVLWAAMEAEAFVSKDVDHLLDTGLSFVPSGCAIARLITEIRSWTKQDNDWHKTRQKIDDYHGYHKYSGICHVMPNHGIMIMALLYGGHDFDLAMHIINTSGWDTDCNSGNLGCLVGIMLGLDG</sequence>
<dbReference type="GeneID" id="28732879"/>
<organism evidence="1 2">
    <name type="scientific">Cyphellophora attinorum</name>
    <dbReference type="NCBI Taxonomy" id="1664694"/>
    <lineage>
        <taxon>Eukaryota</taxon>
        <taxon>Fungi</taxon>
        <taxon>Dikarya</taxon>
        <taxon>Ascomycota</taxon>
        <taxon>Pezizomycotina</taxon>
        <taxon>Eurotiomycetes</taxon>
        <taxon>Chaetothyriomycetidae</taxon>
        <taxon>Chaetothyriales</taxon>
        <taxon>Cyphellophoraceae</taxon>
        <taxon>Cyphellophora</taxon>
    </lineage>
</organism>
<dbReference type="OrthoDB" id="44736at2759"/>
<dbReference type="Pfam" id="PF03747">
    <property type="entry name" value="ADP_ribosyl_GH"/>
    <property type="match status" value="1"/>
</dbReference>